<comment type="caution">
    <text evidence="1">The sequence shown here is derived from an EMBL/GenBank/DDBJ whole genome shotgun (WGS) entry which is preliminary data.</text>
</comment>
<organism evidence="1 2">
    <name type="scientific">Sphingobium lignivorans</name>
    <dbReference type="NCBI Taxonomy" id="2735886"/>
    <lineage>
        <taxon>Bacteria</taxon>
        <taxon>Pseudomonadati</taxon>
        <taxon>Pseudomonadota</taxon>
        <taxon>Alphaproteobacteria</taxon>
        <taxon>Sphingomonadales</taxon>
        <taxon>Sphingomonadaceae</taxon>
        <taxon>Sphingobium</taxon>
    </lineage>
</organism>
<dbReference type="EMBL" id="JACHKA010000001">
    <property type="protein sequence ID" value="MBB5987640.1"/>
    <property type="molecule type" value="Genomic_DNA"/>
</dbReference>
<keyword evidence="2" id="KW-1185">Reference proteome</keyword>
<proteinExistence type="predicted"/>
<protein>
    <submittedName>
        <fullName evidence="1">Uncharacterized protein</fullName>
    </submittedName>
</protein>
<sequence>MLNNYAQWQLQIGFSPMPRGSTAEKQMAVWLSNLRGIEGSFVYYPADSGKNITGKSLASMGYVYSNSTMVAGWTGSQATSLEGGDFFSIGNELYRITSAPSTSVSGTATLTFEPPLRRDHNGGTTVNFQTPRCEFRAANAEDAQGFSKDPEFTYLKPLVAVQVL</sequence>
<gene>
    <name evidence="1" type="ORF">HNP60_003614</name>
</gene>
<dbReference type="Proteomes" id="UP001138540">
    <property type="component" value="Unassembled WGS sequence"/>
</dbReference>
<name>A0ABR6NK46_9SPHN</name>
<evidence type="ECO:0000313" key="2">
    <source>
        <dbReference type="Proteomes" id="UP001138540"/>
    </source>
</evidence>
<evidence type="ECO:0000313" key="1">
    <source>
        <dbReference type="EMBL" id="MBB5987640.1"/>
    </source>
</evidence>
<dbReference type="RefSeq" id="WP_184156237.1">
    <property type="nucleotide sequence ID" value="NZ_JACHKA010000001.1"/>
</dbReference>
<reference evidence="1 2" key="1">
    <citation type="submission" date="2020-08" db="EMBL/GenBank/DDBJ databases">
        <title>Exploring microbial biodiversity for novel pathways involved in the catabolism of aromatic compounds derived from lignin.</title>
        <authorList>
            <person name="Elkins J."/>
        </authorList>
    </citation>
    <scope>NUCLEOTIDE SEQUENCE [LARGE SCALE GENOMIC DNA]</scope>
    <source>
        <strain evidence="1 2">B1D3A</strain>
    </source>
</reference>
<accession>A0ABR6NK46</accession>